<dbReference type="GO" id="GO:0043190">
    <property type="term" value="C:ATP-binding cassette (ABC) transporter complex"/>
    <property type="evidence" value="ECO:0007669"/>
    <property type="project" value="InterPro"/>
</dbReference>
<reference evidence="6" key="1">
    <citation type="submission" date="2020-02" db="EMBL/GenBank/DDBJ databases">
        <authorList>
            <person name="Meier V. D."/>
        </authorList>
    </citation>
    <scope>NUCLEOTIDE SEQUENCE</scope>
    <source>
        <strain evidence="6">AVDCRST_MAG33</strain>
    </source>
</reference>
<dbReference type="InterPro" id="IPR030678">
    <property type="entry name" value="Peptide/Ni-bd"/>
</dbReference>
<keyword evidence="2" id="KW-0813">Transport</keyword>
<protein>
    <submittedName>
        <fullName evidence="6">Dipeptide-binding ABC transporter, periplasmic substrate-binding component</fullName>
    </submittedName>
</protein>
<feature type="signal peptide" evidence="4">
    <location>
        <begin position="1"/>
        <end position="35"/>
    </location>
</feature>
<accession>A0A6J4U5R4</accession>
<comment type="similarity">
    <text evidence="1">Belongs to the bacterial solute-binding protein 5 family.</text>
</comment>
<feature type="chain" id="PRO_5027090393" evidence="4">
    <location>
        <begin position="36"/>
        <end position="521"/>
    </location>
</feature>
<dbReference type="InterPro" id="IPR010916">
    <property type="entry name" value="TonB_box_CS"/>
</dbReference>
<evidence type="ECO:0000256" key="4">
    <source>
        <dbReference type="SAM" id="SignalP"/>
    </source>
</evidence>
<dbReference type="InterPro" id="IPR039424">
    <property type="entry name" value="SBP_5"/>
</dbReference>
<dbReference type="EMBL" id="CADCWK010000003">
    <property type="protein sequence ID" value="CAA9541316.1"/>
    <property type="molecule type" value="Genomic_DNA"/>
</dbReference>
<proteinExistence type="inferred from homology"/>
<dbReference type="GO" id="GO:0015833">
    <property type="term" value="P:peptide transport"/>
    <property type="evidence" value="ECO:0007669"/>
    <property type="project" value="TreeGrafter"/>
</dbReference>
<dbReference type="PROSITE" id="PS00430">
    <property type="entry name" value="TONB_DEPENDENT_REC_1"/>
    <property type="match status" value="1"/>
</dbReference>
<evidence type="ECO:0000313" key="6">
    <source>
        <dbReference type="EMBL" id="CAA9541316.1"/>
    </source>
</evidence>
<dbReference type="Gene3D" id="3.90.76.10">
    <property type="entry name" value="Dipeptide-binding Protein, Domain 1"/>
    <property type="match status" value="1"/>
</dbReference>
<dbReference type="GO" id="GO:0030288">
    <property type="term" value="C:outer membrane-bounded periplasmic space"/>
    <property type="evidence" value="ECO:0007669"/>
    <property type="project" value="UniProtKB-ARBA"/>
</dbReference>
<dbReference type="AlphaFoldDB" id="A0A6J4U5R4"/>
<organism evidence="6">
    <name type="scientific">uncultured Thermomicrobiales bacterium</name>
    <dbReference type="NCBI Taxonomy" id="1645740"/>
    <lineage>
        <taxon>Bacteria</taxon>
        <taxon>Pseudomonadati</taxon>
        <taxon>Thermomicrobiota</taxon>
        <taxon>Thermomicrobia</taxon>
        <taxon>Thermomicrobiales</taxon>
        <taxon>environmental samples</taxon>
    </lineage>
</organism>
<dbReference type="InterPro" id="IPR000914">
    <property type="entry name" value="SBP_5_dom"/>
</dbReference>
<dbReference type="InterPro" id="IPR006311">
    <property type="entry name" value="TAT_signal"/>
</dbReference>
<dbReference type="PANTHER" id="PTHR30290:SF9">
    <property type="entry name" value="OLIGOPEPTIDE-BINDING PROTEIN APPA"/>
    <property type="match status" value="1"/>
</dbReference>
<gene>
    <name evidence="6" type="ORF">AVDCRST_MAG33-38</name>
</gene>
<evidence type="ECO:0000256" key="3">
    <source>
        <dbReference type="ARBA" id="ARBA00022729"/>
    </source>
</evidence>
<dbReference type="PANTHER" id="PTHR30290">
    <property type="entry name" value="PERIPLASMIC BINDING COMPONENT OF ABC TRANSPORTER"/>
    <property type="match status" value="1"/>
</dbReference>
<dbReference type="PIRSF" id="PIRSF002741">
    <property type="entry name" value="MppA"/>
    <property type="match status" value="1"/>
</dbReference>
<dbReference type="Pfam" id="PF00496">
    <property type="entry name" value="SBP_bac_5"/>
    <property type="match status" value="1"/>
</dbReference>
<feature type="domain" description="Solute-binding protein family 5" evidence="5">
    <location>
        <begin position="93"/>
        <end position="444"/>
    </location>
</feature>
<keyword evidence="3 4" id="KW-0732">Signal</keyword>
<dbReference type="Gene3D" id="3.10.105.10">
    <property type="entry name" value="Dipeptide-binding Protein, Domain 3"/>
    <property type="match status" value="1"/>
</dbReference>
<evidence type="ECO:0000259" key="5">
    <source>
        <dbReference type="Pfam" id="PF00496"/>
    </source>
</evidence>
<dbReference type="CDD" id="cd00995">
    <property type="entry name" value="PBP2_NikA_DppA_OppA_like"/>
    <property type="match status" value="1"/>
</dbReference>
<evidence type="ECO:0000256" key="2">
    <source>
        <dbReference type="ARBA" id="ARBA00022448"/>
    </source>
</evidence>
<dbReference type="Gene3D" id="3.40.190.10">
    <property type="entry name" value="Periplasmic binding protein-like II"/>
    <property type="match status" value="1"/>
</dbReference>
<name>A0A6J4U5R4_9BACT</name>
<sequence>MTTETTTLSRRAIVQAGAALGALPLAGSLTGPAAAQTGTPGATPAAPIRESMTIILASEPPVLDPVRTYDIDGWSIVHSVYDTLVVRAADGSIQPLLAESFSQPDDVTIEFRLRTGVMFHNGEPFDSRSVVATVAHMQDPETASQVAADFSAITRVEEVDARTVRFHLSQPAPALLGQVAVYLGMLPPDYVADPDNEFGASVPIGTGPYRFVAWDRGQQVTLEANPDYQPAAKGGPLATNVTFRFGSEASTRVSDLLAGSADIVRNVPQDQVASVDGSGVATVLASPVAGIAFVRLINAAQPWANAALRRAANHAVDVDGIIQSLLGGRGQRLATLLAPESLGYDPDLAPYAYDPALAEQILEEAELDTGVSAQLQVTAGSSSDVAEAIAAQLGAVGIRTTVEVVDQATFNEGWKDEDAEARLVTWRPVFDPQSLFNLMFTTGGFLSLFSDTDMDAMIAAAGTDNDPESRAERFREIGQVMHDNPPAIFLWNVTALYGVSTGLTGWQPRPDEYILPVTLGA</sequence>
<dbReference type="SUPFAM" id="SSF53850">
    <property type="entry name" value="Periplasmic binding protein-like II"/>
    <property type="match status" value="1"/>
</dbReference>
<dbReference type="GO" id="GO:1904680">
    <property type="term" value="F:peptide transmembrane transporter activity"/>
    <property type="evidence" value="ECO:0007669"/>
    <property type="project" value="TreeGrafter"/>
</dbReference>
<evidence type="ECO:0000256" key="1">
    <source>
        <dbReference type="ARBA" id="ARBA00005695"/>
    </source>
</evidence>
<dbReference type="PROSITE" id="PS51318">
    <property type="entry name" value="TAT"/>
    <property type="match status" value="1"/>
</dbReference>